<feature type="transmembrane region" description="Helical" evidence="7">
    <location>
        <begin position="141"/>
        <end position="163"/>
    </location>
</feature>
<dbReference type="PANTHER" id="PTHR23501">
    <property type="entry name" value="MAJOR FACILITATOR SUPERFAMILY"/>
    <property type="match status" value="1"/>
</dbReference>
<protein>
    <recommendedName>
        <fullName evidence="8">Major facilitator superfamily (MFS) profile domain-containing protein</fullName>
    </recommendedName>
</protein>
<dbReference type="Proteomes" id="UP000185904">
    <property type="component" value="Unassembled WGS sequence"/>
</dbReference>
<dbReference type="Gene3D" id="1.20.1250.20">
    <property type="entry name" value="MFS general substrate transporter like domains"/>
    <property type="match status" value="1"/>
</dbReference>
<name>A0A178DF74_9EURO</name>
<feature type="transmembrane region" description="Helical" evidence="7">
    <location>
        <begin position="211"/>
        <end position="229"/>
    </location>
</feature>
<keyword evidence="2" id="KW-0813">Transport</keyword>
<evidence type="ECO:0000313" key="10">
    <source>
        <dbReference type="Proteomes" id="UP000185904"/>
    </source>
</evidence>
<dbReference type="RefSeq" id="XP_022504996.1">
    <property type="nucleotide sequence ID" value="XM_022639205.1"/>
</dbReference>
<keyword evidence="4 7" id="KW-1133">Transmembrane helix</keyword>
<feature type="transmembrane region" description="Helical" evidence="7">
    <location>
        <begin position="284"/>
        <end position="303"/>
    </location>
</feature>
<evidence type="ECO:0000256" key="5">
    <source>
        <dbReference type="ARBA" id="ARBA00023136"/>
    </source>
</evidence>
<feature type="transmembrane region" description="Helical" evidence="7">
    <location>
        <begin position="394"/>
        <end position="412"/>
    </location>
</feature>
<gene>
    <name evidence="9" type="ORF">AYO20_00897</name>
</gene>
<dbReference type="GeneID" id="34584323"/>
<dbReference type="SUPFAM" id="SSF103473">
    <property type="entry name" value="MFS general substrate transporter"/>
    <property type="match status" value="1"/>
</dbReference>
<dbReference type="GO" id="GO:0022857">
    <property type="term" value="F:transmembrane transporter activity"/>
    <property type="evidence" value="ECO:0007669"/>
    <property type="project" value="InterPro"/>
</dbReference>
<comment type="subcellular location">
    <subcellularLocation>
        <location evidence="1">Membrane</location>
        <topology evidence="1">Multi-pass membrane protein</topology>
    </subcellularLocation>
</comment>
<dbReference type="InterPro" id="IPR010573">
    <property type="entry name" value="MFS_Str1/Tri12-like"/>
</dbReference>
<feature type="transmembrane region" description="Helical" evidence="7">
    <location>
        <begin position="358"/>
        <end position="382"/>
    </location>
</feature>
<feature type="transmembrane region" description="Helical" evidence="7">
    <location>
        <begin position="544"/>
        <end position="563"/>
    </location>
</feature>
<feature type="transmembrane region" description="Helical" evidence="7">
    <location>
        <begin position="324"/>
        <end position="346"/>
    </location>
</feature>
<feature type="domain" description="Major facilitator superfamily (MFS) profile" evidence="8">
    <location>
        <begin position="48"/>
        <end position="568"/>
    </location>
</feature>
<dbReference type="EMBL" id="LVCJ01000003">
    <property type="protein sequence ID" value="OAL39984.1"/>
    <property type="molecule type" value="Genomic_DNA"/>
</dbReference>
<feature type="transmembrane region" description="Helical" evidence="7">
    <location>
        <begin position="250"/>
        <end position="278"/>
    </location>
</feature>
<keyword evidence="3 7" id="KW-0812">Transmembrane</keyword>
<evidence type="ECO:0000256" key="2">
    <source>
        <dbReference type="ARBA" id="ARBA00022448"/>
    </source>
</evidence>
<feature type="transmembrane region" description="Helical" evidence="7">
    <location>
        <begin position="51"/>
        <end position="70"/>
    </location>
</feature>
<accession>A0A178DF74</accession>
<feature type="transmembrane region" description="Helical" evidence="7">
    <location>
        <begin position="175"/>
        <end position="199"/>
    </location>
</feature>
<sequence length="595" mass="63590">MSEAAIMDDAAPSEKHDGSVTQRQIEQVAASERNLAYDLDNLNPELHWRTWVAFGSICLFQMVSIVAFQGPPAVLSYLGEALHDPASQTWIPNSLSLVQAVLGPVFSSASDIFQARKLLLCVGCVAAVVGSGVSARSHSMASLIAGQTVIGIGFATLPLAYVVPSEILPRKWRPFAQGLLNVFAYSGAVLGQLTMGALIKRDTLNGWRNYFWFQMAVWIMTLFGLIVGYRPPKRHTAVESLSLAKKMASLDLPGCALITTGLTLLLTGLSLGGGLYSWSNVRTVVTLVLGCVGIVAFGVYEWKGTTTGILHHDMFRGGKSKGRTFILCCALVLIEGILIFAYSIFYPPLVTSLFETDPFLAVAYIQPFWVVGIFSSAVYGFVSTRFKDIRRPMFVGLTIYTGAMIGLATVQPGDSLNALMFAGMAGLGFGAPLILIVAGVQLAVPHRLIASASAVIVSARALSGTAFTAIFSAAFNDKLTRNLPRDVGRAAAAGGLPSTSIPLFVEALATNNQTVLLQVPGVTPEIVRLGVAAVKQAFADSLRVVFIIAAPFGILGLVCTLFLGDLRETMNYHVDAPVEILHAKHPDQEEIPRAA</sequence>
<keyword evidence="10" id="KW-1185">Reference proteome</keyword>
<evidence type="ECO:0000256" key="7">
    <source>
        <dbReference type="SAM" id="Phobius"/>
    </source>
</evidence>
<dbReference type="PANTHER" id="PTHR23501:SF195">
    <property type="entry name" value="PEP5"/>
    <property type="match status" value="1"/>
</dbReference>
<evidence type="ECO:0000256" key="1">
    <source>
        <dbReference type="ARBA" id="ARBA00004141"/>
    </source>
</evidence>
<dbReference type="GO" id="GO:0005886">
    <property type="term" value="C:plasma membrane"/>
    <property type="evidence" value="ECO:0007669"/>
    <property type="project" value="TreeGrafter"/>
</dbReference>
<dbReference type="InterPro" id="IPR020846">
    <property type="entry name" value="MFS_dom"/>
</dbReference>
<evidence type="ECO:0000256" key="6">
    <source>
        <dbReference type="SAM" id="MobiDB-lite"/>
    </source>
</evidence>
<dbReference type="OrthoDB" id="2587356at2759"/>
<comment type="caution">
    <text evidence="9">The sequence shown here is derived from an EMBL/GenBank/DDBJ whole genome shotgun (WGS) entry which is preliminary data.</text>
</comment>
<feature type="transmembrane region" description="Helical" evidence="7">
    <location>
        <begin position="452"/>
        <end position="475"/>
    </location>
</feature>
<dbReference type="PROSITE" id="PS50850">
    <property type="entry name" value="MFS"/>
    <property type="match status" value="1"/>
</dbReference>
<dbReference type="Pfam" id="PF06609">
    <property type="entry name" value="TRI12"/>
    <property type="match status" value="1"/>
</dbReference>
<evidence type="ECO:0000256" key="3">
    <source>
        <dbReference type="ARBA" id="ARBA00022692"/>
    </source>
</evidence>
<feature type="transmembrane region" description="Helical" evidence="7">
    <location>
        <begin position="418"/>
        <end position="440"/>
    </location>
</feature>
<dbReference type="InterPro" id="IPR036259">
    <property type="entry name" value="MFS_trans_sf"/>
</dbReference>
<evidence type="ECO:0000313" key="9">
    <source>
        <dbReference type="EMBL" id="OAL39984.1"/>
    </source>
</evidence>
<proteinExistence type="predicted"/>
<evidence type="ECO:0000256" key="4">
    <source>
        <dbReference type="ARBA" id="ARBA00022989"/>
    </source>
</evidence>
<dbReference type="CDD" id="cd06179">
    <property type="entry name" value="MFS_TRI12_like"/>
    <property type="match status" value="1"/>
</dbReference>
<keyword evidence="5 7" id="KW-0472">Membrane</keyword>
<dbReference type="InterPro" id="IPR053791">
    <property type="entry name" value="MFS_Tri12-like"/>
</dbReference>
<feature type="region of interest" description="Disordered" evidence="6">
    <location>
        <begin position="1"/>
        <end position="23"/>
    </location>
</feature>
<organism evidence="9 10">
    <name type="scientific">Fonsecaea nubica</name>
    <dbReference type="NCBI Taxonomy" id="856822"/>
    <lineage>
        <taxon>Eukaryota</taxon>
        <taxon>Fungi</taxon>
        <taxon>Dikarya</taxon>
        <taxon>Ascomycota</taxon>
        <taxon>Pezizomycotina</taxon>
        <taxon>Eurotiomycetes</taxon>
        <taxon>Chaetothyriomycetidae</taxon>
        <taxon>Chaetothyriales</taxon>
        <taxon>Herpotrichiellaceae</taxon>
        <taxon>Fonsecaea</taxon>
    </lineage>
</organism>
<evidence type="ECO:0000259" key="8">
    <source>
        <dbReference type="PROSITE" id="PS50850"/>
    </source>
</evidence>
<dbReference type="AlphaFoldDB" id="A0A178DF74"/>
<reference evidence="9 10" key="1">
    <citation type="submission" date="2016-03" db="EMBL/GenBank/DDBJ databases">
        <title>The draft genome sequence of Fonsecaea nubica causative agent of cutaneous subcutaneous infection in human host.</title>
        <authorList>
            <person name="Costa F."/>
            <person name="Sybren D.H."/>
            <person name="Raittz R.T."/>
            <person name="Weiss V.A."/>
            <person name="Leao A.C."/>
            <person name="Gomes R."/>
            <person name="De Souza E.M."/>
            <person name="Pedrosa F.O."/>
            <person name="Steffens M.B."/>
            <person name="Bombassaro A."/>
            <person name="Tadra-Sfeir M.Z."/>
            <person name="Moreno L.F."/>
            <person name="Najafzadeh M.J."/>
            <person name="Felipe M.S."/>
            <person name="Teixeira M."/>
            <person name="Sun J."/>
            <person name="Xi L."/>
            <person name="Castro M.A."/>
            <person name="Vicente V.A."/>
        </authorList>
    </citation>
    <scope>NUCLEOTIDE SEQUENCE [LARGE SCALE GENOMIC DNA]</scope>
    <source>
        <strain evidence="9 10">CBS 269.64</strain>
    </source>
</reference>